<name>A0ACC2D9B8_DIPCM</name>
<comment type="caution">
    <text evidence="1">The sequence shown here is derived from an EMBL/GenBank/DDBJ whole genome shotgun (WGS) entry which is preliminary data.</text>
</comment>
<dbReference type="EMBL" id="CM055098">
    <property type="protein sequence ID" value="KAJ7550857.1"/>
    <property type="molecule type" value="Genomic_DNA"/>
</dbReference>
<organism evidence="1 2">
    <name type="scientific">Diphasiastrum complanatum</name>
    <name type="common">Issler's clubmoss</name>
    <name type="synonym">Lycopodium complanatum</name>
    <dbReference type="NCBI Taxonomy" id="34168"/>
    <lineage>
        <taxon>Eukaryota</taxon>
        <taxon>Viridiplantae</taxon>
        <taxon>Streptophyta</taxon>
        <taxon>Embryophyta</taxon>
        <taxon>Tracheophyta</taxon>
        <taxon>Lycopodiopsida</taxon>
        <taxon>Lycopodiales</taxon>
        <taxon>Lycopodiaceae</taxon>
        <taxon>Lycopodioideae</taxon>
        <taxon>Diphasiastrum</taxon>
    </lineage>
</organism>
<evidence type="ECO:0000313" key="2">
    <source>
        <dbReference type="Proteomes" id="UP001162992"/>
    </source>
</evidence>
<evidence type="ECO:0000313" key="1">
    <source>
        <dbReference type="EMBL" id="KAJ7550857.1"/>
    </source>
</evidence>
<gene>
    <name evidence="1" type="ORF">O6H91_07G121700</name>
</gene>
<protein>
    <submittedName>
        <fullName evidence="1">Uncharacterized protein</fullName>
    </submittedName>
</protein>
<accession>A0ACC2D9B8</accession>
<keyword evidence="2" id="KW-1185">Reference proteome</keyword>
<sequence>MEWVTTQHLDLRPMRSALQVTQQQQPQCGAFHHSQALFAAAVGNHITEFDALTGCKLSSIDIGGIVVRMAYSPAGGHLIIAVLEVSFQLFLLVCYVFVFVCLPYFMCGKFIVHGLHITGIIAK</sequence>
<proteinExistence type="predicted"/>
<reference evidence="2" key="1">
    <citation type="journal article" date="2024" name="Proc. Natl. Acad. Sci. U.S.A.">
        <title>Extraordinary preservation of gene collinearity over three hundred million years revealed in homosporous lycophytes.</title>
        <authorList>
            <person name="Li C."/>
            <person name="Wickell D."/>
            <person name="Kuo L.Y."/>
            <person name="Chen X."/>
            <person name="Nie B."/>
            <person name="Liao X."/>
            <person name="Peng D."/>
            <person name="Ji J."/>
            <person name="Jenkins J."/>
            <person name="Williams M."/>
            <person name="Shu S."/>
            <person name="Plott C."/>
            <person name="Barry K."/>
            <person name="Rajasekar S."/>
            <person name="Grimwood J."/>
            <person name="Han X."/>
            <person name="Sun S."/>
            <person name="Hou Z."/>
            <person name="He W."/>
            <person name="Dai G."/>
            <person name="Sun C."/>
            <person name="Schmutz J."/>
            <person name="Leebens-Mack J.H."/>
            <person name="Li F.W."/>
            <person name="Wang L."/>
        </authorList>
    </citation>
    <scope>NUCLEOTIDE SEQUENCE [LARGE SCALE GENOMIC DNA]</scope>
    <source>
        <strain evidence="2">cv. PW_Plant_1</strain>
    </source>
</reference>
<dbReference type="Proteomes" id="UP001162992">
    <property type="component" value="Chromosome 7"/>
</dbReference>